<feature type="chain" id="PRO_5018132433" evidence="6">
    <location>
        <begin position="39"/>
        <end position="155"/>
    </location>
</feature>
<evidence type="ECO:0000313" key="8">
    <source>
        <dbReference type="Proteomes" id="UP000282674"/>
    </source>
</evidence>
<dbReference type="GO" id="GO:0042742">
    <property type="term" value="P:defense response to bacterium"/>
    <property type="evidence" value="ECO:0007669"/>
    <property type="project" value="UniProtKB-KW"/>
</dbReference>
<gene>
    <name evidence="7" type="ORF">EBO15_25475</name>
</gene>
<dbReference type="Pfam" id="PF00960">
    <property type="entry name" value="Neocarzinostat"/>
    <property type="match status" value="1"/>
</dbReference>
<dbReference type="NCBIfam" id="NF040680">
    <property type="entry name" value="chromo_anti"/>
    <property type="match status" value="1"/>
</dbReference>
<dbReference type="AlphaFoldDB" id="A0A3M2M0Y2"/>
<dbReference type="Gene3D" id="2.60.40.230">
    <property type="entry name" value="Neocarzinostatin-like"/>
    <property type="match status" value="1"/>
</dbReference>
<reference evidence="7 8" key="1">
    <citation type="submission" date="2018-10" db="EMBL/GenBank/DDBJ databases">
        <title>Isolation from soil.</title>
        <authorList>
            <person name="Hu J."/>
        </authorList>
    </citation>
    <scope>NUCLEOTIDE SEQUENCE [LARGE SCALE GENOMIC DNA]</scope>
    <source>
        <strain evidence="7 8">NEAU-Ht49</strain>
    </source>
</reference>
<comment type="similarity">
    <text evidence="1">Belongs to the neocarzinostatin family.</text>
</comment>
<evidence type="ECO:0000256" key="4">
    <source>
        <dbReference type="ARBA" id="ARBA00023125"/>
    </source>
</evidence>
<evidence type="ECO:0000256" key="2">
    <source>
        <dbReference type="ARBA" id="ARBA00022529"/>
    </source>
</evidence>
<evidence type="ECO:0000256" key="6">
    <source>
        <dbReference type="SAM" id="SignalP"/>
    </source>
</evidence>
<dbReference type="EMBL" id="RFFG01000050">
    <property type="protein sequence ID" value="RMI40738.1"/>
    <property type="molecule type" value="Genomic_DNA"/>
</dbReference>
<name>A0A3M2M0Y2_9ACTN</name>
<evidence type="ECO:0000256" key="3">
    <source>
        <dbReference type="ARBA" id="ARBA00023022"/>
    </source>
</evidence>
<protein>
    <submittedName>
        <fullName evidence="7">Neocarzinostatin</fullName>
    </submittedName>
</protein>
<dbReference type="RefSeq" id="WP_122196966.1">
    <property type="nucleotide sequence ID" value="NZ_JBHSKC010000011.1"/>
</dbReference>
<keyword evidence="6" id="KW-0732">Signal</keyword>
<keyword evidence="5" id="KW-1015">Disulfide bond</keyword>
<keyword evidence="2" id="KW-0929">Antimicrobial</keyword>
<accession>A0A3M2M0Y2</accession>
<evidence type="ECO:0000256" key="5">
    <source>
        <dbReference type="ARBA" id="ARBA00023157"/>
    </source>
</evidence>
<dbReference type="OrthoDB" id="9878696at2"/>
<dbReference type="InterPro" id="IPR027273">
    <property type="entry name" value="Neocarzinostatin-like"/>
</dbReference>
<comment type="caution">
    <text evidence="7">The sequence shown here is derived from an EMBL/GenBank/DDBJ whole genome shotgun (WGS) entry which is preliminary data.</text>
</comment>
<feature type="signal peptide" evidence="6">
    <location>
        <begin position="1"/>
        <end position="38"/>
    </location>
</feature>
<dbReference type="InterPro" id="IPR002186">
    <property type="entry name" value="Neocarzinostatin_fam"/>
</dbReference>
<keyword evidence="8" id="KW-1185">Reference proteome</keyword>
<dbReference type="SUPFAM" id="SSF49319">
    <property type="entry name" value="Actinoxanthin-like"/>
    <property type="match status" value="1"/>
</dbReference>
<evidence type="ECO:0000256" key="1">
    <source>
        <dbReference type="ARBA" id="ARBA00010648"/>
    </source>
</evidence>
<proteinExistence type="inferred from homology"/>
<organism evidence="7 8">
    <name type="scientific">Actinomadura harenae</name>
    <dbReference type="NCBI Taxonomy" id="2483351"/>
    <lineage>
        <taxon>Bacteria</taxon>
        <taxon>Bacillati</taxon>
        <taxon>Actinomycetota</taxon>
        <taxon>Actinomycetes</taxon>
        <taxon>Streptosporangiales</taxon>
        <taxon>Thermomonosporaceae</taxon>
        <taxon>Actinomadura</taxon>
    </lineage>
</organism>
<evidence type="ECO:0000313" key="7">
    <source>
        <dbReference type="EMBL" id="RMI40738.1"/>
    </source>
</evidence>
<keyword evidence="4" id="KW-0238">DNA-binding</keyword>
<dbReference type="Proteomes" id="UP000282674">
    <property type="component" value="Unassembled WGS sequence"/>
</dbReference>
<keyword evidence="3" id="KW-0044">Antibiotic</keyword>
<sequence>MSEQTRTPAGRKFATKVGLVGALTLGLTAAIGSVAAGASTPSVTAATATVTPSTGLADGQTVAVAATGLTPNSTQNLGECTLTPANEAACVSLGSTTSAADGTASASAVVHKTFTAYVGGTLYGNVDCGAVQCFIGISDTGTSGGTGAGALISFS</sequence>
<dbReference type="GO" id="GO:0003677">
    <property type="term" value="F:DNA binding"/>
    <property type="evidence" value="ECO:0007669"/>
    <property type="project" value="UniProtKB-KW"/>
</dbReference>
<dbReference type="PRINTS" id="PR01885">
    <property type="entry name" value="MACROMOMYCIN"/>
</dbReference>